<dbReference type="Proteomes" id="UP001515683">
    <property type="component" value="Unassembled WGS sequence"/>
</dbReference>
<feature type="transmembrane region" description="Helical" evidence="1">
    <location>
        <begin position="77"/>
        <end position="100"/>
    </location>
</feature>
<dbReference type="RefSeq" id="WP_167018065.1">
    <property type="nucleotide sequence ID" value="NZ_VWXF01000013.1"/>
</dbReference>
<keyword evidence="1" id="KW-0472">Membrane</keyword>
<comment type="caution">
    <text evidence="2">The sequence shown here is derived from an EMBL/GenBank/DDBJ whole genome shotgun (WGS) entry which is preliminary data.</text>
</comment>
<dbReference type="EMBL" id="VWXF01000013">
    <property type="protein sequence ID" value="NIF24249.1"/>
    <property type="molecule type" value="Genomic_DNA"/>
</dbReference>
<keyword evidence="3" id="KW-1185">Reference proteome</keyword>
<reference evidence="2 3" key="1">
    <citation type="journal article" date="2019" name="bioRxiv">
        <title>Bacteria contribute to plant secondary compound degradation in a generalist herbivore system.</title>
        <authorList>
            <person name="Francoeur C.B."/>
            <person name="Khadempour L."/>
            <person name="Moreira-Soto R.D."/>
            <person name="Gotting K."/>
            <person name="Book A.J."/>
            <person name="Pinto-Tomas A.A."/>
            <person name="Keefover-Ring K."/>
            <person name="Currie C.R."/>
        </authorList>
    </citation>
    <scope>NUCLEOTIDE SEQUENCE [LARGE SCALE GENOMIC DNA]</scope>
    <source>
        <strain evidence="2">Acro-835</strain>
    </source>
</reference>
<organism evidence="2 3">
    <name type="scientific">Candidatus Pantoea multigeneris</name>
    <dbReference type="NCBI Taxonomy" id="2608357"/>
    <lineage>
        <taxon>Bacteria</taxon>
        <taxon>Pseudomonadati</taxon>
        <taxon>Pseudomonadota</taxon>
        <taxon>Gammaproteobacteria</taxon>
        <taxon>Enterobacterales</taxon>
        <taxon>Erwiniaceae</taxon>
        <taxon>Pantoea</taxon>
    </lineage>
</organism>
<keyword evidence="1" id="KW-1133">Transmembrane helix</keyword>
<protein>
    <submittedName>
        <fullName evidence="2">Uncharacterized protein</fullName>
    </submittedName>
</protein>
<proteinExistence type="predicted"/>
<feature type="transmembrane region" description="Helical" evidence="1">
    <location>
        <begin position="120"/>
        <end position="138"/>
    </location>
</feature>
<name>A0ABX0RKX7_9GAMM</name>
<accession>A0ABX0RKX7</accession>
<keyword evidence="1" id="KW-0812">Transmembrane</keyword>
<sequence>MRISPGRLVFGALFLIFGYLSYNQAATIFLSDFAGTISDIRSILIAPLFSAIYYLLYYGITEVIFRKLAVYKPGKEIAFSAMFFVANILLLLLTCKLFAWQTAGDLAGTTELMNIDNQPIAIAYLVASVVAFILFTVIRKKWR</sequence>
<evidence type="ECO:0000256" key="1">
    <source>
        <dbReference type="SAM" id="Phobius"/>
    </source>
</evidence>
<evidence type="ECO:0000313" key="3">
    <source>
        <dbReference type="Proteomes" id="UP001515683"/>
    </source>
</evidence>
<gene>
    <name evidence="2" type="ORF">F3J40_22000</name>
</gene>
<evidence type="ECO:0000313" key="2">
    <source>
        <dbReference type="EMBL" id="NIF24249.1"/>
    </source>
</evidence>
<feature type="transmembrane region" description="Helical" evidence="1">
    <location>
        <begin position="41"/>
        <end position="65"/>
    </location>
</feature>